<proteinExistence type="predicted"/>
<evidence type="ECO:0000313" key="2">
    <source>
        <dbReference type="EMBL" id="HJB30069.1"/>
    </source>
</evidence>
<name>A0A9D2LW33_9FIRM</name>
<dbReference type="InterPro" id="IPR008763">
    <property type="entry name" value="Peptidase_S55"/>
</dbReference>
<dbReference type="SUPFAM" id="SSF50156">
    <property type="entry name" value="PDZ domain-like"/>
    <property type="match status" value="1"/>
</dbReference>
<dbReference type="InterPro" id="IPR036034">
    <property type="entry name" value="PDZ_sf"/>
</dbReference>
<protein>
    <submittedName>
        <fullName evidence="2">SpoIVB peptidase</fullName>
    </submittedName>
</protein>
<organism evidence="2 3">
    <name type="scientific">Candidatus Blautia faecavium</name>
    <dbReference type="NCBI Taxonomy" id="2838487"/>
    <lineage>
        <taxon>Bacteria</taxon>
        <taxon>Bacillati</taxon>
        <taxon>Bacillota</taxon>
        <taxon>Clostridia</taxon>
        <taxon>Lachnospirales</taxon>
        <taxon>Lachnospiraceae</taxon>
        <taxon>Blautia</taxon>
    </lineage>
</organism>
<dbReference type="Gene3D" id="2.30.42.10">
    <property type="match status" value="1"/>
</dbReference>
<dbReference type="PROSITE" id="PS51494">
    <property type="entry name" value="SPOIVB"/>
    <property type="match status" value="1"/>
</dbReference>
<evidence type="ECO:0000313" key="3">
    <source>
        <dbReference type="Proteomes" id="UP000823842"/>
    </source>
</evidence>
<feature type="domain" description="Peptidase S55" evidence="1">
    <location>
        <begin position="176"/>
        <end position="396"/>
    </location>
</feature>
<sequence length="396" mass="43673">MSRKRKYRRFVLWCLGLDLLAIGWLGYRYLDRKIPDELHVAQGQNQDVQELLEHPMLTFEDAITVSREGSYRIPCKLFGLIPFKEVKVIPTQSSQVLVSGSAVGIYMETQGVLIIDTGEILSEDGTTEEPAKNIVKPGDYIVAFNQQEVSTKKELMDDLKNLDGEEVILDVKRGEETIPVSVTPVKDTEGEYKLGIWVRDDTQGIGTLTFVDGAGHYGALGHGISDVDTGELLSIKDGALYQAQILGIQKGSNGYPGELSGLIHYNENNVIGSITTNSKNGIYGSFNGNINGNIELRQMPVGYKQEMEIGSASVYCSIDGEVQEYTAEITKIDMNHEDTNKSFVIRITDQRLLDATGGIIQGMWVRYNKDNTGKPLKMGASGAYPNSLTTNGKDIF</sequence>
<gene>
    <name evidence="2" type="ORF">IAA06_14945</name>
</gene>
<dbReference type="Pfam" id="PF05580">
    <property type="entry name" value="Peptidase_S55"/>
    <property type="match status" value="1"/>
</dbReference>
<accession>A0A9D2LW33</accession>
<comment type="caution">
    <text evidence="2">The sequence shown here is derived from an EMBL/GenBank/DDBJ whole genome shotgun (WGS) entry which is preliminary data.</text>
</comment>
<dbReference type="EMBL" id="DWYZ01000285">
    <property type="protein sequence ID" value="HJB30069.1"/>
    <property type="molecule type" value="Genomic_DNA"/>
</dbReference>
<dbReference type="Proteomes" id="UP000823842">
    <property type="component" value="Unassembled WGS sequence"/>
</dbReference>
<dbReference type="AlphaFoldDB" id="A0A9D2LW33"/>
<evidence type="ECO:0000259" key="1">
    <source>
        <dbReference type="PROSITE" id="PS51494"/>
    </source>
</evidence>
<reference evidence="2" key="2">
    <citation type="submission" date="2021-04" db="EMBL/GenBank/DDBJ databases">
        <authorList>
            <person name="Gilroy R."/>
        </authorList>
    </citation>
    <scope>NUCLEOTIDE SEQUENCE</scope>
    <source>
        <strain evidence="2">ChiSjej1B19-5720</strain>
    </source>
</reference>
<reference evidence="2" key="1">
    <citation type="journal article" date="2021" name="PeerJ">
        <title>Extensive microbial diversity within the chicken gut microbiome revealed by metagenomics and culture.</title>
        <authorList>
            <person name="Gilroy R."/>
            <person name="Ravi A."/>
            <person name="Getino M."/>
            <person name="Pursley I."/>
            <person name="Horton D.L."/>
            <person name="Alikhan N.F."/>
            <person name="Baker D."/>
            <person name="Gharbi K."/>
            <person name="Hall N."/>
            <person name="Watson M."/>
            <person name="Adriaenssens E.M."/>
            <person name="Foster-Nyarko E."/>
            <person name="Jarju S."/>
            <person name="Secka A."/>
            <person name="Antonio M."/>
            <person name="Oren A."/>
            <person name="Chaudhuri R.R."/>
            <person name="La Ragione R."/>
            <person name="Hildebrand F."/>
            <person name="Pallen M.J."/>
        </authorList>
    </citation>
    <scope>NUCLEOTIDE SEQUENCE</scope>
    <source>
        <strain evidence="2">ChiSjej1B19-5720</strain>
    </source>
</reference>